<dbReference type="AlphaFoldDB" id="A1ZUP9"/>
<gene>
    <name evidence="2" type="ORF">M23134_00889</name>
</gene>
<evidence type="ECO:0000256" key="1">
    <source>
        <dbReference type="SAM" id="Phobius"/>
    </source>
</evidence>
<reference evidence="2 3" key="1">
    <citation type="submission" date="2007-01" db="EMBL/GenBank/DDBJ databases">
        <authorList>
            <person name="Haygood M."/>
            <person name="Podell S."/>
            <person name="Anderson C."/>
            <person name="Hopkinson B."/>
            <person name="Roe K."/>
            <person name="Barbeau K."/>
            <person name="Gaasterland T."/>
            <person name="Ferriera S."/>
            <person name="Johnson J."/>
            <person name="Kravitz S."/>
            <person name="Beeson K."/>
            <person name="Sutton G."/>
            <person name="Rogers Y.-H."/>
            <person name="Friedman R."/>
            <person name="Frazier M."/>
            <person name="Venter J.C."/>
        </authorList>
    </citation>
    <scope>NUCLEOTIDE SEQUENCE [LARGE SCALE GENOMIC DNA]</scope>
    <source>
        <strain evidence="2 3">ATCC 23134</strain>
    </source>
</reference>
<protein>
    <submittedName>
        <fullName evidence="2">Uncharacterized protein</fullName>
    </submittedName>
</protein>
<proteinExistence type="predicted"/>
<evidence type="ECO:0000313" key="2">
    <source>
        <dbReference type="EMBL" id="EAY25935.1"/>
    </source>
</evidence>
<name>A1ZUP9_MICM2</name>
<keyword evidence="1" id="KW-1133">Transmembrane helix</keyword>
<keyword evidence="1" id="KW-0472">Membrane</keyword>
<accession>A1ZUP9</accession>
<keyword evidence="3" id="KW-1185">Reference proteome</keyword>
<evidence type="ECO:0000313" key="3">
    <source>
        <dbReference type="Proteomes" id="UP000004095"/>
    </source>
</evidence>
<organism evidence="2 3">
    <name type="scientific">Microscilla marina ATCC 23134</name>
    <dbReference type="NCBI Taxonomy" id="313606"/>
    <lineage>
        <taxon>Bacteria</taxon>
        <taxon>Pseudomonadati</taxon>
        <taxon>Bacteroidota</taxon>
        <taxon>Cytophagia</taxon>
        <taxon>Cytophagales</taxon>
        <taxon>Microscillaceae</taxon>
        <taxon>Microscilla</taxon>
    </lineage>
</organism>
<dbReference type="RefSeq" id="WP_002701954.1">
    <property type="nucleotide sequence ID" value="NZ_AAWS01000041.1"/>
</dbReference>
<comment type="caution">
    <text evidence="2">The sequence shown here is derived from an EMBL/GenBank/DDBJ whole genome shotgun (WGS) entry which is preliminary data.</text>
</comment>
<sequence>MRSRFKLLGDAGAMPLLFIGSLVVIVGIFIENPTPESMGGVPQEFYMMVMLVANVVVSFQMLKNLNIIFISDDSISFRHFLLRTHVKYSFSDLDGFNACLAKPRDGVFDILYLKKDGKVVKQVSSKYYSNFPEIRAFLSHKLNYLKQE</sequence>
<feature type="transmembrane region" description="Helical" evidence="1">
    <location>
        <begin position="12"/>
        <end position="30"/>
    </location>
</feature>
<dbReference type="EMBL" id="AAWS01000041">
    <property type="protein sequence ID" value="EAY25935.1"/>
    <property type="molecule type" value="Genomic_DNA"/>
</dbReference>
<dbReference type="OrthoDB" id="1359943at2"/>
<keyword evidence="1" id="KW-0812">Transmembrane</keyword>
<dbReference type="Proteomes" id="UP000004095">
    <property type="component" value="Unassembled WGS sequence"/>
</dbReference>
<feature type="transmembrane region" description="Helical" evidence="1">
    <location>
        <begin position="45"/>
        <end position="62"/>
    </location>
</feature>